<evidence type="ECO:0000313" key="4">
    <source>
        <dbReference type="EMBL" id="ETO20440.1"/>
    </source>
</evidence>
<reference evidence="4 5" key="1">
    <citation type="journal article" date="2013" name="Curr. Biol.">
        <title>The Genome of the Foraminiferan Reticulomyxa filosa.</title>
        <authorList>
            <person name="Glockner G."/>
            <person name="Hulsmann N."/>
            <person name="Schleicher M."/>
            <person name="Noegel A.A."/>
            <person name="Eichinger L."/>
            <person name="Gallinger C."/>
            <person name="Pawlowski J."/>
            <person name="Sierra R."/>
            <person name="Euteneuer U."/>
            <person name="Pillet L."/>
            <person name="Moustafa A."/>
            <person name="Platzer M."/>
            <person name="Groth M."/>
            <person name="Szafranski K."/>
            <person name="Schliwa M."/>
        </authorList>
    </citation>
    <scope>NUCLEOTIDE SEQUENCE [LARGE SCALE GENOMIC DNA]</scope>
</reference>
<dbReference type="InterPro" id="IPR051345">
    <property type="entry name" value="Importin_beta-like_NTR"/>
</dbReference>
<dbReference type="PANTHER" id="PTHR12363:SF33">
    <property type="entry name" value="IMPORTIN-13"/>
    <property type="match status" value="1"/>
</dbReference>
<comment type="subcellular location">
    <subcellularLocation>
        <location evidence="1">Nucleus</location>
    </subcellularLocation>
</comment>
<dbReference type="InterPro" id="IPR011989">
    <property type="entry name" value="ARM-like"/>
</dbReference>
<dbReference type="Gene3D" id="1.25.10.10">
    <property type="entry name" value="Leucine-rich Repeat Variant"/>
    <property type="match status" value="1"/>
</dbReference>
<dbReference type="PANTHER" id="PTHR12363">
    <property type="entry name" value="TRANSPORTIN 3 AND IMPORTIN 13"/>
    <property type="match status" value="1"/>
</dbReference>
<keyword evidence="2" id="KW-0813">Transport</keyword>
<protein>
    <submittedName>
        <fullName evidence="4">Uncharacterized protein</fullName>
    </submittedName>
</protein>
<keyword evidence="3" id="KW-0539">Nucleus</keyword>
<keyword evidence="5" id="KW-1185">Reference proteome</keyword>
<dbReference type="GO" id="GO:0005737">
    <property type="term" value="C:cytoplasm"/>
    <property type="evidence" value="ECO:0007669"/>
    <property type="project" value="TreeGrafter"/>
</dbReference>
<dbReference type="Proteomes" id="UP000023152">
    <property type="component" value="Unassembled WGS sequence"/>
</dbReference>
<gene>
    <name evidence="4" type="ORF">RFI_16780</name>
</gene>
<dbReference type="EMBL" id="ASPP01012602">
    <property type="protein sequence ID" value="ETO20440.1"/>
    <property type="molecule type" value="Genomic_DNA"/>
</dbReference>
<evidence type="ECO:0000313" key="5">
    <source>
        <dbReference type="Proteomes" id="UP000023152"/>
    </source>
</evidence>
<dbReference type="GO" id="GO:0005634">
    <property type="term" value="C:nucleus"/>
    <property type="evidence" value="ECO:0007669"/>
    <property type="project" value="UniProtKB-SubCell"/>
</dbReference>
<evidence type="ECO:0000256" key="1">
    <source>
        <dbReference type="ARBA" id="ARBA00004123"/>
    </source>
</evidence>
<comment type="caution">
    <text evidence="4">The sequence shown here is derived from an EMBL/GenBank/DDBJ whole genome shotgun (WGS) entry which is preliminary data.</text>
</comment>
<evidence type="ECO:0000256" key="2">
    <source>
        <dbReference type="ARBA" id="ARBA00022448"/>
    </source>
</evidence>
<dbReference type="GO" id="GO:0006606">
    <property type="term" value="P:protein import into nucleus"/>
    <property type="evidence" value="ECO:0007669"/>
    <property type="project" value="TreeGrafter"/>
</dbReference>
<evidence type="ECO:0000256" key="3">
    <source>
        <dbReference type="ARBA" id="ARBA00023242"/>
    </source>
</evidence>
<sequence>MTFVKRNEKDFVDILETVTQLFQQSPRSCCHFLVLCALLLKRCLLYVVSVYIDEYGQSVMSNNHLINCLFKVSKTTLTLLSNKSKFEDYPDVVEDYFELIVQFIKHFPQLFLQNTSLVETIFTRGLDGLLIQHDKALQSICRFYTCFIALARVLLDRREDSQRSERFAIDMTEATSSVNPKSSSTAIETIKKGEFVCKLLRDHGRQLVLQILKGLMYEVFQPSVSHLEQILEQMFQLDKNMLCDFMTYCLKQLMNLMYKLKIHPHKNFSKDILYQKDDKNVKIVCLIFGRPQSDICCEQNISFLFLNYFQNCARLE</sequence>
<accession>X6N2F9</accession>
<proteinExistence type="predicted"/>
<name>X6N2F9_RETFI</name>
<organism evidence="4 5">
    <name type="scientific">Reticulomyxa filosa</name>
    <dbReference type="NCBI Taxonomy" id="46433"/>
    <lineage>
        <taxon>Eukaryota</taxon>
        <taxon>Sar</taxon>
        <taxon>Rhizaria</taxon>
        <taxon>Retaria</taxon>
        <taxon>Foraminifera</taxon>
        <taxon>Monothalamids</taxon>
        <taxon>Reticulomyxidae</taxon>
        <taxon>Reticulomyxa</taxon>
    </lineage>
</organism>
<dbReference type="OrthoDB" id="435593at2759"/>
<dbReference type="AlphaFoldDB" id="X6N2F9"/>